<dbReference type="GO" id="GO:0006508">
    <property type="term" value="P:proteolysis"/>
    <property type="evidence" value="ECO:0007669"/>
    <property type="project" value="InterPro"/>
</dbReference>
<dbReference type="PANTHER" id="PTHR34385:SF1">
    <property type="entry name" value="PEPTIDOGLYCAN L-ALANYL-D-GLUTAMATE ENDOPEPTIDASE CWLK"/>
    <property type="match status" value="1"/>
</dbReference>
<gene>
    <name evidence="2" type="ORF">KC717_05015</name>
</gene>
<feature type="domain" description="D-alanyl-D-alanine carboxypeptidase-like core" evidence="1">
    <location>
        <begin position="84"/>
        <end position="221"/>
    </location>
</feature>
<organism evidence="2 3">
    <name type="scientific">Candidatus Dojkabacteria bacterium</name>
    <dbReference type="NCBI Taxonomy" id="2099670"/>
    <lineage>
        <taxon>Bacteria</taxon>
        <taxon>Candidatus Dojkabacteria</taxon>
    </lineage>
</organism>
<accession>A0A955L9G6</accession>
<name>A0A955L9G6_9BACT</name>
<dbReference type="PANTHER" id="PTHR34385">
    <property type="entry name" value="D-ALANYL-D-ALANINE CARBOXYPEPTIDASE"/>
    <property type="match status" value="1"/>
</dbReference>
<evidence type="ECO:0000259" key="1">
    <source>
        <dbReference type="Pfam" id="PF02557"/>
    </source>
</evidence>
<dbReference type="InterPro" id="IPR052179">
    <property type="entry name" value="DD-CPase-like"/>
</dbReference>
<evidence type="ECO:0000313" key="2">
    <source>
        <dbReference type="EMBL" id="MCA9385979.1"/>
    </source>
</evidence>
<comment type="caution">
    <text evidence="2">The sequence shown here is derived from an EMBL/GenBank/DDBJ whole genome shotgun (WGS) entry which is preliminary data.</text>
</comment>
<dbReference type="Pfam" id="PF02557">
    <property type="entry name" value="VanY"/>
    <property type="match status" value="1"/>
</dbReference>
<dbReference type="InterPro" id="IPR009045">
    <property type="entry name" value="Zn_M74/Hedgehog-like"/>
</dbReference>
<dbReference type="AlphaFoldDB" id="A0A955L9G6"/>
<dbReference type="EMBL" id="JAGQLH010000063">
    <property type="protein sequence ID" value="MCA9385979.1"/>
    <property type="molecule type" value="Genomic_DNA"/>
</dbReference>
<dbReference type="Proteomes" id="UP000754563">
    <property type="component" value="Unassembled WGS sequence"/>
</dbReference>
<reference evidence="2" key="2">
    <citation type="journal article" date="2021" name="Microbiome">
        <title>Successional dynamics and alternative stable states in a saline activated sludge microbial community over 9 years.</title>
        <authorList>
            <person name="Wang Y."/>
            <person name="Ye J."/>
            <person name="Ju F."/>
            <person name="Liu L."/>
            <person name="Boyd J.A."/>
            <person name="Deng Y."/>
            <person name="Parks D.H."/>
            <person name="Jiang X."/>
            <person name="Yin X."/>
            <person name="Woodcroft B.J."/>
            <person name="Tyson G.W."/>
            <person name="Hugenholtz P."/>
            <person name="Polz M.F."/>
            <person name="Zhang T."/>
        </authorList>
    </citation>
    <scope>NUCLEOTIDE SEQUENCE</scope>
    <source>
        <strain evidence="2">HKST-UBA11</strain>
    </source>
</reference>
<dbReference type="InterPro" id="IPR058193">
    <property type="entry name" value="VanY/YodJ_core_dom"/>
</dbReference>
<dbReference type="Gene3D" id="3.30.1380.10">
    <property type="match status" value="1"/>
</dbReference>
<reference evidence="2" key="1">
    <citation type="submission" date="2020-04" db="EMBL/GenBank/DDBJ databases">
        <authorList>
            <person name="Zhang T."/>
        </authorList>
    </citation>
    <scope>NUCLEOTIDE SEQUENCE</scope>
    <source>
        <strain evidence="2">HKST-UBA11</strain>
    </source>
</reference>
<dbReference type="InterPro" id="IPR003709">
    <property type="entry name" value="VanY-like_core_dom"/>
</dbReference>
<dbReference type="SUPFAM" id="SSF55166">
    <property type="entry name" value="Hedgehog/DD-peptidase"/>
    <property type="match status" value="1"/>
</dbReference>
<protein>
    <submittedName>
        <fullName evidence="2">M15 family metallopeptidase</fullName>
    </submittedName>
</protein>
<dbReference type="GO" id="GO:0008233">
    <property type="term" value="F:peptidase activity"/>
    <property type="evidence" value="ECO:0007669"/>
    <property type="project" value="InterPro"/>
</dbReference>
<proteinExistence type="predicted"/>
<dbReference type="CDD" id="cd14852">
    <property type="entry name" value="LD-carboxypeptidase"/>
    <property type="match status" value="1"/>
</dbReference>
<evidence type="ECO:0000313" key="3">
    <source>
        <dbReference type="Proteomes" id="UP000754563"/>
    </source>
</evidence>
<sequence>MKRIMQSLFIAMSIGLGGLLMNSTISEEGHEAVLDSIVESIEIVESCSEKCRDCVFYPISKNQALRSDYVPRDIVGSGLNGGQEVSERIQKPLHDLFEKATELGVNMKINSGYRSYETQNQLFYYYVWNEQQANPGISYDDAIAKANVYSAKPGHSDHQLGYTVDVACSTCDSFKLDEKNKPVYEFLENYANDFGFVISYPDETTDQTGYKYEPWHIRYIGIKRATEYKQINEGREVKIPLEEYLDELCSIHENNLM</sequence>